<comment type="caution">
    <text evidence="3">The sequence shown here is derived from an EMBL/GenBank/DDBJ whole genome shotgun (WGS) entry which is preliminary data.</text>
</comment>
<dbReference type="EMBL" id="BMQB01000001">
    <property type="protein sequence ID" value="GGJ81274.1"/>
    <property type="molecule type" value="Genomic_DNA"/>
</dbReference>
<evidence type="ECO:0000313" key="4">
    <source>
        <dbReference type="Proteomes" id="UP000649739"/>
    </source>
</evidence>
<gene>
    <name evidence="3" type="ORF">GCM10010123_08840</name>
</gene>
<evidence type="ECO:0000313" key="3">
    <source>
        <dbReference type="EMBL" id="GGJ81274.1"/>
    </source>
</evidence>
<sequence>MTPPTPPEPVADLLDADPMDAEPPGLPDAGSVDAGSANMGPAGTGPADTGWADAGADVGLVGSGLAARQAALVAALTGTGPDPAGFDPARLAAARAALLAKRAGEVAHAWPALARECGADWRATFAAWAAGRAPAGGYADGLALARHRLAAGALGPAAAAELALALAHARRGPIGVGRAGRALALRLGPHSRLLRP</sequence>
<dbReference type="AlphaFoldDB" id="A0A8J3B053"/>
<dbReference type="Pfam" id="PF26136">
    <property type="entry name" value="SCO6045_C"/>
    <property type="match status" value="1"/>
</dbReference>
<proteinExistence type="predicted"/>
<dbReference type="InterPro" id="IPR058711">
    <property type="entry name" value="SCO6045-like_C"/>
</dbReference>
<protein>
    <recommendedName>
        <fullName evidence="2">SCO6045-like C-terminal domain-containing protein</fullName>
    </recommendedName>
</protein>
<organism evidence="3 4">
    <name type="scientific">Pilimelia anulata</name>
    <dbReference type="NCBI Taxonomy" id="53371"/>
    <lineage>
        <taxon>Bacteria</taxon>
        <taxon>Bacillati</taxon>
        <taxon>Actinomycetota</taxon>
        <taxon>Actinomycetes</taxon>
        <taxon>Micromonosporales</taxon>
        <taxon>Micromonosporaceae</taxon>
        <taxon>Pilimelia</taxon>
    </lineage>
</organism>
<reference evidence="3" key="2">
    <citation type="submission" date="2020-09" db="EMBL/GenBank/DDBJ databases">
        <authorList>
            <person name="Sun Q."/>
            <person name="Ohkuma M."/>
        </authorList>
    </citation>
    <scope>NUCLEOTIDE SEQUENCE</scope>
    <source>
        <strain evidence="3">JCM 3090</strain>
    </source>
</reference>
<evidence type="ECO:0000256" key="1">
    <source>
        <dbReference type="SAM" id="MobiDB-lite"/>
    </source>
</evidence>
<accession>A0A8J3B053</accession>
<dbReference type="Proteomes" id="UP000649739">
    <property type="component" value="Unassembled WGS sequence"/>
</dbReference>
<feature type="region of interest" description="Disordered" evidence="1">
    <location>
        <begin position="1"/>
        <end position="50"/>
    </location>
</feature>
<evidence type="ECO:0000259" key="2">
    <source>
        <dbReference type="Pfam" id="PF26136"/>
    </source>
</evidence>
<name>A0A8J3B053_9ACTN</name>
<reference evidence="3" key="1">
    <citation type="journal article" date="2014" name="Int. J. Syst. Evol. Microbiol.">
        <title>Complete genome sequence of Corynebacterium casei LMG S-19264T (=DSM 44701T), isolated from a smear-ripened cheese.</title>
        <authorList>
            <consortium name="US DOE Joint Genome Institute (JGI-PGF)"/>
            <person name="Walter F."/>
            <person name="Albersmeier A."/>
            <person name="Kalinowski J."/>
            <person name="Ruckert C."/>
        </authorList>
    </citation>
    <scope>NUCLEOTIDE SEQUENCE</scope>
    <source>
        <strain evidence="3">JCM 3090</strain>
    </source>
</reference>
<dbReference type="RefSeq" id="WP_229783288.1">
    <property type="nucleotide sequence ID" value="NZ_BMQB01000001.1"/>
</dbReference>
<keyword evidence="4" id="KW-1185">Reference proteome</keyword>
<feature type="domain" description="SCO6045-like C-terminal" evidence="2">
    <location>
        <begin position="66"/>
        <end position="148"/>
    </location>
</feature>